<evidence type="ECO:0000313" key="3">
    <source>
        <dbReference type="EMBL" id="MST73770.1"/>
    </source>
</evidence>
<dbReference type="RefSeq" id="WP_154428246.1">
    <property type="nucleotide sequence ID" value="NZ_VUNI01000002.1"/>
</dbReference>
<gene>
    <name evidence="3" type="ORF">FYJ75_01810</name>
</gene>
<dbReference type="InterPro" id="IPR046131">
    <property type="entry name" value="DUF6128"/>
</dbReference>
<feature type="compositionally biased region" description="Basic and acidic residues" evidence="1">
    <location>
        <begin position="138"/>
        <end position="147"/>
    </location>
</feature>
<proteinExistence type="predicted"/>
<feature type="compositionally biased region" description="Low complexity" evidence="1">
    <location>
        <begin position="206"/>
        <end position="231"/>
    </location>
</feature>
<keyword evidence="4" id="KW-1185">Reference proteome</keyword>
<feature type="compositionally biased region" description="Polar residues" evidence="1">
    <location>
        <begin position="183"/>
        <end position="196"/>
    </location>
</feature>
<dbReference type="AlphaFoldDB" id="A0A6L5YMZ7"/>
<name>A0A6L5YMZ7_9FIRM</name>
<protein>
    <recommendedName>
        <fullName evidence="2">DUF6128 domain-containing protein</fullName>
    </recommendedName>
</protein>
<evidence type="ECO:0000313" key="4">
    <source>
        <dbReference type="Proteomes" id="UP000474024"/>
    </source>
</evidence>
<comment type="caution">
    <text evidence="3">The sequence shown here is derived from an EMBL/GenBank/DDBJ whole genome shotgun (WGS) entry which is preliminary data.</text>
</comment>
<feature type="compositionally biased region" description="Low complexity" evidence="1">
    <location>
        <begin position="166"/>
        <end position="178"/>
    </location>
</feature>
<reference evidence="3 4" key="1">
    <citation type="submission" date="2019-08" db="EMBL/GenBank/DDBJ databases">
        <title>In-depth cultivation of the pig gut microbiome towards novel bacterial diversity and tailored functional studies.</title>
        <authorList>
            <person name="Wylensek D."/>
            <person name="Hitch T.C.A."/>
            <person name="Clavel T."/>
        </authorList>
    </citation>
    <scope>NUCLEOTIDE SEQUENCE [LARGE SCALE GENOMIC DNA]</scope>
    <source>
        <strain evidence="3 4">MUC/MUC-530-WT-4D</strain>
    </source>
</reference>
<feature type="domain" description="DUF6128" evidence="2">
    <location>
        <begin position="260"/>
        <end position="344"/>
    </location>
</feature>
<feature type="region of interest" description="Disordered" evidence="1">
    <location>
        <begin position="136"/>
        <end position="235"/>
    </location>
</feature>
<evidence type="ECO:0000256" key="1">
    <source>
        <dbReference type="SAM" id="MobiDB-lite"/>
    </source>
</evidence>
<dbReference type="Pfam" id="PF19623">
    <property type="entry name" value="DUF6128"/>
    <property type="match status" value="1"/>
</dbReference>
<dbReference type="EMBL" id="VUNI01000002">
    <property type="protein sequence ID" value="MST73770.1"/>
    <property type="molecule type" value="Genomic_DNA"/>
</dbReference>
<sequence>MKRFITYLYDYTGAVKGKNAGFVKVDMRGNQCRLEIHVRGLGQVTEQGILYFIIEDSGLNGVKVGEMEILRGQGDYGTIIKCNPIGDSPYRFGQIAGVCVTYGDHQMAASKWKEDPNLQFALQDIHIWEPPQLEPEENLQKQEKLQPKADASAAQIKKETYSEPVAQQSEQSAQQSAQLRTDGAQTQIKQVETSKSAVPRSASLETKQSTASATQQSAASAAKQPTASAAQETGWAKTWKQLQAQNEKLEFRKERNGDWIKMDIKAIRSLPKRNWYLGNNSFLVHGFFNYHYLILGREMDGDKERWYLGVPGFYQQQERVMATIFGFPEFFNSQNGAEPFGYWIHTVEME</sequence>
<dbReference type="Proteomes" id="UP000474024">
    <property type="component" value="Unassembled WGS sequence"/>
</dbReference>
<evidence type="ECO:0000259" key="2">
    <source>
        <dbReference type="Pfam" id="PF19623"/>
    </source>
</evidence>
<organism evidence="3 4">
    <name type="scientific">Roseburia porci</name>
    <dbReference type="NCBI Taxonomy" id="2605790"/>
    <lineage>
        <taxon>Bacteria</taxon>
        <taxon>Bacillati</taxon>
        <taxon>Bacillota</taxon>
        <taxon>Clostridia</taxon>
        <taxon>Lachnospirales</taxon>
        <taxon>Lachnospiraceae</taxon>
        <taxon>Roseburia</taxon>
    </lineage>
</organism>
<accession>A0A6L5YMZ7</accession>